<accession>A0A0R2KVY0</accession>
<dbReference type="STRING" id="348151.IV55_GL000979"/>
<dbReference type="Gene3D" id="3.40.50.150">
    <property type="entry name" value="Vaccinia Virus protein VP39"/>
    <property type="match status" value="1"/>
</dbReference>
<proteinExistence type="predicted"/>
<gene>
    <name evidence="2" type="ORF">IV55_GL000979</name>
    <name evidence="1" type="ORF">LSI01_06870</name>
</gene>
<reference evidence="2 3" key="1">
    <citation type="journal article" date="2015" name="Genome Announc.">
        <title>Expanding the biotechnology potential of lactobacilli through comparative genomics of 213 strains and associated genera.</title>
        <authorList>
            <person name="Sun Z."/>
            <person name="Harris H.M."/>
            <person name="McCann A."/>
            <person name="Guo C."/>
            <person name="Argimon S."/>
            <person name="Zhang W."/>
            <person name="Yang X."/>
            <person name="Jeffery I.B."/>
            <person name="Cooney J.C."/>
            <person name="Kagawa T.F."/>
            <person name="Liu W."/>
            <person name="Song Y."/>
            <person name="Salvetti E."/>
            <person name="Wrobel A."/>
            <person name="Rasinkangas P."/>
            <person name="Parkhill J."/>
            <person name="Rea M.C."/>
            <person name="O'Sullivan O."/>
            <person name="Ritari J."/>
            <person name="Douillard F.P."/>
            <person name="Paul Ross R."/>
            <person name="Yang R."/>
            <person name="Briner A.E."/>
            <person name="Felis G.E."/>
            <person name="de Vos W.M."/>
            <person name="Barrangou R."/>
            <person name="Klaenhammer T.R."/>
            <person name="Caufield P.W."/>
            <person name="Cui Y."/>
            <person name="Zhang H."/>
            <person name="O'Toole P.W."/>
        </authorList>
    </citation>
    <scope>NUCLEOTIDE SEQUENCE [LARGE SCALE GENOMIC DNA]</scope>
    <source>
        <strain evidence="2 3">DSM 22696</strain>
    </source>
</reference>
<evidence type="ECO:0000313" key="2">
    <source>
        <dbReference type="EMBL" id="KRN93672.1"/>
    </source>
</evidence>
<dbReference type="PANTHER" id="PTHR35276:SF1">
    <property type="entry name" value="TRNA (MNM(5)S(2)U34)-METHYLTRANSFERASE, CHLOROPLASTIC"/>
    <property type="match status" value="1"/>
</dbReference>
<organism evidence="2 3">
    <name type="scientific">Furfurilactobacillus siliginis</name>
    <dbReference type="NCBI Taxonomy" id="348151"/>
    <lineage>
        <taxon>Bacteria</taxon>
        <taxon>Bacillati</taxon>
        <taxon>Bacillota</taxon>
        <taxon>Bacilli</taxon>
        <taxon>Lactobacillales</taxon>
        <taxon>Lactobacillaceae</taxon>
        <taxon>Furfurilactobacillus</taxon>
    </lineage>
</organism>
<dbReference type="AlphaFoldDB" id="A0A0R2KVY0"/>
<dbReference type="RefSeq" id="WP_057811646.1">
    <property type="nucleotide sequence ID" value="NZ_BJUD01000009.1"/>
</dbReference>
<dbReference type="EMBL" id="BJUD01000009">
    <property type="protein sequence ID" value="GEK28376.1"/>
    <property type="molecule type" value="Genomic_DNA"/>
</dbReference>
<dbReference type="PATRIC" id="fig|348151.3.peg.1002"/>
<comment type="caution">
    <text evidence="2">The sequence shown here is derived from an EMBL/GenBank/DDBJ whole genome shotgun (WGS) entry which is preliminary data.</text>
</comment>
<dbReference type="GO" id="GO:0008168">
    <property type="term" value="F:methyltransferase activity"/>
    <property type="evidence" value="ECO:0007669"/>
    <property type="project" value="UniProtKB-KW"/>
</dbReference>
<keyword evidence="3" id="KW-1185">Reference proteome</keyword>
<sequence length="188" mass="20484">MQLDNALTFSHTIIEQVVLPGDLVVDATVGQGNDTRFLAALVGKTGRVLGFDIQQTALDETRTMLTLTGLRQQVELIHAGHETLAQKLTATDQLSAVMFNLGYLPGGDHSVVTKAASTIAALQTACDNLRRSGVITLMVYTGHPGGEKEAAAVEQFVTGLPQKTFQVLRYQYINQQHQPPYLLIIQKR</sequence>
<evidence type="ECO:0000313" key="4">
    <source>
        <dbReference type="Proteomes" id="UP000321429"/>
    </source>
</evidence>
<dbReference type="GO" id="GO:0032259">
    <property type="term" value="P:methylation"/>
    <property type="evidence" value="ECO:0007669"/>
    <property type="project" value="UniProtKB-KW"/>
</dbReference>
<evidence type="ECO:0000313" key="1">
    <source>
        <dbReference type="EMBL" id="GEK28376.1"/>
    </source>
</evidence>
<dbReference type="SUPFAM" id="SSF53335">
    <property type="entry name" value="S-adenosyl-L-methionine-dependent methyltransferases"/>
    <property type="match status" value="1"/>
</dbReference>
<name>A0A0R2KVY0_9LACO</name>
<dbReference type="Proteomes" id="UP000051139">
    <property type="component" value="Unassembled WGS sequence"/>
</dbReference>
<keyword evidence="2" id="KW-0489">Methyltransferase</keyword>
<keyword evidence="2" id="KW-0808">Transferase</keyword>
<dbReference type="Pfam" id="PF06962">
    <property type="entry name" value="rRNA_methylase"/>
    <property type="match status" value="1"/>
</dbReference>
<evidence type="ECO:0000313" key="3">
    <source>
        <dbReference type="Proteomes" id="UP000051139"/>
    </source>
</evidence>
<dbReference type="EMBL" id="JQCB01000021">
    <property type="protein sequence ID" value="KRN93672.1"/>
    <property type="molecule type" value="Genomic_DNA"/>
</dbReference>
<protein>
    <submittedName>
        <fullName evidence="2">SAM-dependent methyltransferase</fullName>
    </submittedName>
    <submittedName>
        <fullName evidence="1">rRNA methyltransferase</fullName>
    </submittedName>
</protein>
<dbReference type="PANTHER" id="PTHR35276">
    <property type="entry name" value="S-ADENOSYL-L-METHIONINE-DEPENDENT METHYLTRANSFERASES SUPERFAMILY PROTEIN"/>
    <property type="match status" value="1"/>
</dbReference>
<dbReference type="Proteomes" id="UP000321429">
    <property type="component" value="Unassembled WGS sequence"/>
</dbReference>
<dbReference type="OrthoDB" id="9792989at2"/>
<reference evidence="1 4" key="2">
    <citation type="submission" date="2019-07" db="EMBL/GenBank/DDBJ databases">
        <title>Whole genome shotgun sequence of Lactobacillus siliginis NBRC 101315.</title>
        <authorList>
            <person name="Hosoyama A."/>
            <person name="Uohara A."/>
            <person name="Ohji S."/>
            <person name="Ichikawa N."/>
        </authorList>
    </citation>
    <scope>NUCLEOTIDE SEQUENCE [LARGE SCALE GENOMIC DNA]</scope>
    <source>
        <strain evidence="1 4">NBRC 101315</strain>
    </source>
</reference>
<dbReference type="InterPro" id="IPR029063">
    <property type="entry name" value="SAM-dependent_MTases_sf"/>
</dbReference>
<dbReference type="InterPro" id="IPR010719">
    <property type="entry name" value="MnmM_MeTrfase"/>
</dbReference>